<comment type="caution">
    <text evidence="11">The sequence shown here is derived from an EMBL/GenBank/DDBJ whole genome shotgun (WGS) entry which is preliminary data.</text>
</comment>
<dbReference type="InterPro" id="IPR036421">
    <property type="entry name" value="Fe_dep_repressor_sf"/>
</dbReference>
<proteinExistence type="inferred from homology"/>
<dbReference type="SUPFAM" id="SSF47979">
    <property type="entry name" value="Iron-dependent repressor protein, dimerization domain"/>
    <property type="match status" value="1"/>
</dbReference>
<dbReference type="InterPro" id="IPR001367">
    <property type="entry name" value="Fe_dep_repressor"/>
</dbReference>
<dbReference type="InterPro" id="IPR036388">
    <property type="entry name" value="WH-like_DNA-bd_sf"/>
</dbReference>
<evidence type="ECO:0000256" key="2">
    <source>
        <dbReference type="ARBA" id="ARBA00007871"/>
    </source>
</evidence>
<evidence type="ECO:0000256" key="4">
    <source>
        <dbReference type="ARBA" id="ARBA00022386"/>
    </source>
</evidence>
<evidence type="ECO:0000256" key="7">
    <source>
        <dbReference type="ARBA" id="ARBA00023125"/>
    </source>
</evidence>
<name>A0A2T2YC21_9BACT</name>
<comment type="subunit">
    <text evidence="3">Homodimer.</text>
</comment>
<evidence type="ECO:0000256" key="1">
    <source>
        <dbReference type="ARBA" id="ARBA00004496"/>
    </source>
</evidence>
<keyword evidence="7" id="KW-0238">DNA-binding</keyword>
<dbReference type="AlphaFoldDB" id="A0A2T2YC21"/>
<feature type="domain" description="HTH dtxR-type" evidence="10">
    <location>
        <begin position="1"/>
        <end position="64"/>
    </location>
</feature>
<comment type="function">
    <text evidence="9">In the presence of manganese, represses expression of mntH and mntS. Up-regulates expression of mntP.</text>
</comment>
<reference evidence="11 12" key="1">
    <citation type="submission" date="2018-03" db="EMBL/GenBank/DDBJ databases">
        <title>Adhaeribacter sp. HMF7605 Genome sequencing and assembly.</title>
        <authorList>
            <person name="Kang H."/>
            <person name="Kang J."/>
            <person name="Cha I."/>
            <person name="Kim H."/>
            <person name="Joh K."/>
        </authorList>
    </citation>
    <scope>NUCLEOTIDE SEQUENCE [LARGE SCALE GENOMIC DNA]</scope>
    <source>
        <strain evidence="11 12">HMF7605</strain>
    </source>
</reference>
<dbReference type="EMBL" id="PYFT01000001">
    <property type="protein sequence ID" value="PSR53044.1"/>
    <property type="molecule type" value="Genomic_DNA"/>
</dbReference>
<organism evidence="11 12">
    <name type="scientific">Adhaeribacter arboris</name>
    <dbReference type="NCBI Taxonomy" id="2072846"/>
    <lineage>
        <taxon>Bacteria</taxon>
        <taxon>Pseudomonadati</taxon>
        <taxon>Bacteroidota</taxon>
        <taxon>Cytophagia</taxon>
        <taxon>Cytophagales</taxon>
        <taxon>Hymenobacteraceae</taxon>
        <taxon>Adhaeribacter</taxon>
    </lineage>
</organism>
<dbReference type="Gene3D" id="1.10.10.10">
    <property type="entry name" value="Winged helix-like DNA-binding domain superfamily/Winged helix DNA-binding domain"/>
    <property type="match status" value="1"/>
</dbReference>
<accession>A0A2T2YC21</accession>
<evidence type="ECO:0000259" key="10">
    <source>
        <dbReference type="PROSITE" id="PS50944"/>
    </source>
</evidence>
<evidence type="ECO:0000256" key="8">
    <source>
        <dbReference type="ARBA" id="ARBA00023163"/>
    </source>
</evidence>
<comment type="similarity">
    <text evidence="2">Belongs to the DtxR/MntR family.</text>
</comment>
<dbReference type="InterPro" id="IPR038157">
    <property type="entry name" value="FeoA_core_dom"/>
</dbReference>
<keyword evidence="6" id="KW-0805">Transcription regulation</keyword>
<dbReference type="Gene3D" id="2.30.30.90">
    <property type="match status" value="1"/>
</dbReference>
<dbReference type="SUPFAM" id="SSF46785">
    <property type="entry name" value="Winged helix' DNA-binding domain"/>
    <property type="match status" value="1"/>
</dbReference>
<protein>
    <recommendedName>
        <fullName evidence="4">Transcriptional regulator MntR</fullName>
    </recommendedName>
</protein>
<comment type="subcellular location">
    <subcellularLocation>
        <location evidence="1">Cytoplasm</location>
    </subcellularLocation>
</comment>
<evidence type="ECO:0000256" key="5">
    <source>
        <dbReference type="ARBA" id="ARBA00023004"/>
    </source>
</evidence>
<dbReference type="InterPro" id="IPR007167">
    <property type="entry name" value="Fe-transptr_FeoA-like"/>
</dbReference>
<evidence type="ECO:0000256" key="6">
    <source>
        <dbReference type="ARBA" id="ARBA00023015"/>
    </source>
</evidence>
<keyword evidence="5" id="KW-0408">Iron</keyword>
<dbReference type="InterPro" id="IPR022689">
    <property type="entry name" value="Iron_dep_repressor"/>
</dbReference>
<dbReference type="InterPro" id="IPR036390">
    <property type="entry name" value="WH_DNA-bd_sf"/>
</dbReference>
<keyword evidence="12" id="KW-1185">Reference proteome</keyword>
<dbReference type="Pfam" id="PF01325">
    <property type="entry name" value="Fe_dep_repress"/>
    <property type="match status" value="1"/>
</dbReference>
<dbReference type="PROSITE" id="PS50944">
    <property type="entry name" value="HTH_DTXR"/>
    <property type="match status" value="1"/>
</dbReference>
<dbReference type="GO" id="GO:0005737">
    <property type="term" value="C:cytoplasm"/>
    <property type="evidence" value="ECO:0007669"/>
    <property type="project" value="UniProtKB-SubCell"/>
</dbReference>
<dbReference type="SMART" id="SM00529">
    <property type="entry name" value="HTH_DTXR"/>
    <property type="match status" value="1"/>
</dbReference>
<dbReference type="GO" id="GO:0046983">
    <property type="term" value="F:protein dimerization activity"/>
    <property type="evidence" value="ECO:0007669"/>
    <property type="project" value="InterPro"/>
</dbReference>
<evidence type="ECO:0000256" key="9">
    <source>
        <dbReference type="ARBA" id="ARBA00025185"/>
    </source>
</evidence>
<dbReference type="GO" id="GO:0003700">
    <property type="term" value="F:DNA-binding transcription factor activity"/>
    <property type="evidence" value="ECO:0007669"/>
    <property type="project" value="InterPro"/>
</dbReference>
<keyword evidence="8" id="KW-0804">Transcription</keyword>
<dbReference type="PANTHER" id="PTHR33238:SF7">
    <property type="entry name" value="IRON-DEPENDENT TRANSCRIPTIONAL REGULATOR"/>
    <property type="match status" value="1"/>
</dbReference>
<dbReference type="OrthoDB" id="9791355at2"/>
<dbReference type="Pfam" id="PF02742">
    <property type="entry name" value="Fe_dep_repr_C"/>
    <property type="match status" value="1"/>
</dbReference>
<dbReference type="PANTHER" id="PTHR33238">
    <property type="entry name" value="IRON (METAL) DEPENDENT REPRESSOR, DTXR FAMILY"/>
    <property type="match status" value="1"/>
</dbReference>
<dbReference type="Pfam" id="PF04023">
    <property type="entry name" value="FeoA"/>
    <property type="match status" value="1"/>
</dbReference>
<dbReference type="Proteomes" id="UP000240357">
    <property type="component" value="Unassembled WGS sequence"/>
</dbReference>
<dbReference type="InterPro" id="IPR050536">
    <property type="entry name" value="DtxR_MntR_Metal-Reg"/>
</dbReference>
<dbReference type="SUPFAM" id="SSF50037">
    <property type="entry name" value="C-terminal domain of transcriptional repressors"/>
    <property type="match status" value="1"/>
</dbReference>
<gene>
    <name evidence="11" type="ORF">AHMF7605_05640</name>
</gene>
<dbReference type="GO" id="GO:0046914">
    <property type="term" value="F:transition metal ion binding"/>
    <property type="evidence" value="ECO:0007669"/>
    <property type="project" value="InterPro"/>
</dbReference>
<dbReference type="InterPro" id="IPR008988">
    <property type="entry name" value="Transcriptional_repressor_C"/>
</dbReference>
<evidence type="ECO:0000313" key="11">
    <source>
        <dbReference type="EMBL" id="PSR53044.1"/>
    </source>
</evidence>
<dbReference type="InterPro" id="IPR022687">
    <property type="entry name" value="HTH_DTXR"/>
</dbReference>
<sequence>MLSYTEENYIKTIYKLAQIGNQEVNTNAIAEGLQTKAASVSDMLRKLSGKNIIYYVKYKGVSLTPEGQQIALQIIRKHRLWEVFLVEKLKFNWDEVHEVAEELEHITSPLLVQRLDEFLGFPKIDPHGDPIPTAEGIIDYPDQVVVANLGLNTSGVVSSVKDTQPLFLQHLDNIGLCLGMKITIVNQIAYDKSLEIKLDDHKTLLISHEVARNILVIV</sequence>
<dbReference type="RefSeq" id="WP_106927276.1">
    <property type="nucleotide sequence ID" value="NZ_PYFT01000001.1"/>
</dbReference>
<dbReference type="GO" id="GO:0003677">
    <property type="term" value="F:DNA binding"/>
    <property type="evidence" value="ECO:0007669"/>
    <property type="project" value="UniProtKB-KW"/>
</dbReference>
<evidence type="ECO:0000313" key="12">
    <source>
        <dbReference type="Proteomes" id="UP000240357"/>
    </source>
</evidence>
<evidence type="ECO:0000256" key="3">
    <source>
        <dbReference type="ARBA" id="ARBA00011738"/>
    </source>
</evidence>